<proteinExistence type="predicted"/>
<feature type="coiled-coil region" evidence="1">
    <location>
        <begin position="516"/>
        <end position="563"/>
    </location>
</feature>
<reference evidence="3" key="1">
    <citation type="journal article" date="2020" name="Stud. Mycol.">
        <title>101 Dothideomycetes genomes: a test case for predicting lifestyles and emergence of pathogens.</title>
        <authorList>
            <person name="Haridas S."/>
            <person name="Albert R."/>
            <person name="Binder M."/>
            <person name="Bloem J."/>
            <person name="Labutti K."/>
            <person name="Salamov A."/>
            <person name="Andreopoulos B."/>
            <person name="Baker S."/>
            <person name="Barry K."/>
            <person name="Bills G."/>
            <person name="Bluhm B."/>
            <person name="Cannon C."/>
            <person name="Castanera R."/>
            <person name="Culley D."/>
            <person name="Daum C."/>
            <person name="Ezra D."/>
            <person name="Gonzalez J."/>
            <person name="Henrissat B."/>
            <person name="Kuo A."/>
            <person name="Liang C."/>
            <person name="Lipzen A."/>
            <person name="Lutzoni F."/>
            <person name="Magnuson J."/>
            <person name="Mondo S."/>
            <person name="Nolan M."/>
            <person name="Ohm R."/>
            <person name="Pangilinan J."/>
            <person name="Park H.-J."/>
            <person name="Ramirez L."/>
            <person name="Alfaro M."/>
            <person name="Sun H."/>
            <person name="Tritt A."/>
            <person name="Yoshinaga Y."/>
            <person name="Zwiers L.-H."/>
            <person name="Turgeon B."/>
            <person name="Goodwin S."/>
            <person name="Spatafora J."/>
            <person name="Crous P."/>
            <person name="Grigoriev I."/>
        </authorList>
    </citation>
    <scope>NUCLEOTIDE SEQUENCE</scope>
    <source>
        <strain evidence="3">CBS 109.77</strain>
    </source>
</reference>
<gene>
    <name evidence="3" type="ORF">K505DRAFT_396145</name>
</gene>
<organism evidence="3 4">
    <name type="scientific">Melanomma pulvis-pyrius CBS 109.77</name>
    <dbReference type="NCBI Taxonomy" id="1314802"/>
    <lineage>
        <taxon>Eukaryota</taxon>
        <taxon>Fungi</taxon>
        <taxon>Dikarya</taxon>
        <taxon>Ascomycota</taxon>
        <taxon>Pezizomycotina</taxon>
        <taxon>Dothideomycetes</taxon>
        <taxon>Pleosporomycetidae</taxon>
        <taxon>Pleosporales</taxon>
        <taxon>Melanommataceae</taxon>
        <taxon>Melanomma</taxon>
    </lineage>
</organism>
<feature type="region of interest" description="Disordered" evidence="2">
    <location>
        <begin position="198"/>
        <end position="218"/>
    </location>
</feature>
<evidence type="ECO:0000313" key="3">
    <source>
        <dbReference type="EMBL" id="KAF2787724.1"/>
    </source>
</evidence>
<evidence type="ECO:0000256" key="2">
    <source>
        <dbReference type="SAM" id="MobiDB-lite"/>
    </source>
</evidence>
<sequence length="675" mass="74939">MGNCDDSISFASLNGDLTPAMTKKTLPKANRIGMGASSRPKPADHDSFADLLPIVHAKDFTPRSSILSSKLITNGKTGVYAPAVGPTPLRPVGTNGARNRPAALKMEPAVLNQVTDIDSYMRGYENEGCRLLPSTNMRLLAQDQAYRVQEPKNGQSDIYGISAYNRDIIAPQPHLSSRSYNTGKLCKLESLCSEIMSATDDDENESSPRPARDDTSYDFSNSLSNYVANGVSGDLENAVSHSITDGHLNDVSNGDTLYTAHSHGLISPRSQASFANCVSVSASSPREGSVPIVRLTQDVYDSLSVAIKTSSREKTQFLKDKEISQKEIEQLRQENKNLRLKITNPPTVFKEGLQEMQVIQDLQDQVGNLQREVTRLTSTESEKIRKLYGQIEAYKLQKSTMGATLIQRDRDLSKMETDIQAMQNVLANTRENDKQRDGRIKGFVEEITKRDREIADLKTSLENQMSNQPVSATRVQGFEDTFLQTQKITHEYASGLKELTMLSALKEESLDQIQKIESLMAANDELTSELRKMHKNAPSQDMIDDLKEKLKGKTAEASRLQNDNRIMNRRLELSQATINKVSDNGKALRGAAHLTVPAAQVKLPTTIFGCIECYVKNLNCDSGAKCRNCIDSDSTCSRWRCSLVHVIKHCPLDRPCQLVHGSDGWLITKEPRPQW</sequence>
<name>A0A6A6WUZ3_9PLEO</name>
<keyword evidence="1" id="KW-0175">Coiled coil</keyword>
<keyword evidence="4" id="KW-1185">Reference proteome</keyword>
<evidence type="ECO:0000256" key="1">
    <source>
        <dbReference type="SAM" id="Coils"/>
    </source>
</evidence>
<dbReference type="Proteomes" id="UP000799757">
    <property type="component" value="Unassembled WGS sequence"/>
</dbReference>
<accession>A0A6A6WUZ3</accession>
<dbReference type="EMBL" id="MU002286">
    <property type="protein sequence ID" value="KAF2787724.1"/>
    <property type="molecule type" value="Genomic_DNA"/>
</dbReference>
<dbReference type="AlphaFoldDB" id="A0A6A6WUZ3"/>
<feature type="region of interest" description="Disordered" evidence="2">
    <location>
        <begin position="19"/>
        <end position="43"/>
    </location>
</feature>
<protein>
    <submittedName>
        <fullName evidence="3">Uncharacterized protein</fullName>
    </submittedName>
</protein>
<evidence type="ECO:0000313" key="4">
    <source>
        <dbReference type="Proteomes" id="UP000799757"/>
    </source>
</evidence>
<feature type="coiled-coil region" evidence="1">
    <location>
        <begin position="314"/>
        <end position="379"/>
    </location>
</feature>
<dbReference type="OrthoDB" id="3777260at2759"/>